<dbReference type="PANTHER" id="PTHR24148:SF73">
    <property type="entry name" value="HET DOMAIN PROTEIN (AFU_ORTHOLOGUE AFUA_8G01020)"/>
    <property type="match status" value="1"/>
</dbReference>
<dbReference type="Pfam" id="PF06985">
    <property type="entry name" value="HET"/>
    <property type="match status" value="1"/>
</dbReference>
<protein>
    <recommendedName>
        <fullName evidence="1">Heterokaryon incompatibility domain-containing protein</fullName>
    </recommendedName>
</protein>
<dbReference type="RefSeq" id="XP_033377356.1">
    <property type="nucleotide sequence ID" value="XM_033529611.1"/>
</dbReference>
<proteinExistence type="predicted"/>
<reference evidence="2" key="1">
    <citation type="journal article" date="2020" name="Stud. Mycol.">
        <title>101 Dothideomycetes genomes: a test case for predicting lifestyles and emergence of pathogens.</title>
        <authorList>
            <person name="Haridas S."/>
            <person name="Albert R."/>
            <person name="Binder M."/>
            <person name="Bloem J."/>
            <person name="Labutti K."/>
            <person name="Salamov A."/>
            <person name="Andreopoulos B."/>
            <person name="Baker S."/>
            <person name="Barry K."/>
            <person name="Bills G."/>
            <person name="Bluhm B."/>
            <person name="Cannon C."/>
            <person name="Castanera R."/>
            <person name="Culley D."/>
            <person name="Daum C."/>
            <person name="Ezra D."/>
            <person name="Gonzalez J."/>
            <person name="Henrissat B."/>
            <person name="Kuo A."/>
            <person name="Liang C."/>
            <person name="Lipzen A."/>
            <person name="Lutzoni F."/>
            <person name="Magnuson J."/>
            <person name="Mondo S."/>
            <person name="Nolan M."/>
            <person name="Ohm R."/>
            <person name="Pangilinan J."/>
            <person name="Park H.-J."/>
            <person name="Ramirez L."/>
            <person name="Alfaro M."/>
            <person name="Sun H."/>
            <person name="Tritt A."/>
            <person name="Yoshinaga Y."/>
            <person name="Zwiers L.-H."/>
            <person name="Turgeon B."/>
            <person name="Goodwin S."/>
            <person name="Spatafora J."/>
            <person name="Crous P."/>
            <person name="Grigoriev I."/>
        </authorList>
    </citation>
    <scope>NUCLEOTIDE SEQUENCE</scope>
    <source>
        <strain evidence="2">CBS 175.79</strain>
    </source>
</reference>
<dbReference type="PANTHER" id="PTHR24148">
    <property type="entry name" value="ANKYRIN REPEAT DOMAIN-CONTAINING PROTEIN 39 HOMOLOG-RELATED"/>
    <property type="match status" value="1"/>
</dbReference>
<evidence type="ECO:0000259" key="1">
    <source>
        <dbReference type="Pfam" id="PF06985"/>
    </source>
</evidence>
<organism evidence="2 3">
    <name type="scientific">Aaosphaeria arxii CBS 175.79</name>
    <dbReference type="NCBI Taxonomy" id="1450172"/>
    <lineage>
        <taxon>Eukaryota</taxon>
        <taxon>Fungi</taxon>
        <taxon>Dikarya</taxon>
        <taxon>Ascomycota</taxon>
        <taxon>Pezizomycotina</taxon>
        <taxon>Dothideomycetes</taxon>
        <taxon>Pleosporomycetidae</taxon>
        <taxon>Pleosporales</taxon>
        <taxon>Pleosporales incertae sedis</taxon>
        <taxon>Aaosphaeria</taxon>
    </lineage>
</organism>
<feature type="domain" description="Heterokaryon incompatibility" evidence="1">
    <location>
        <begin position="46"/>
        <end position="244"/>
    </location>
</feature>
<accession>A0A6A5X883</accession>
<name>A0A6A5X883_9PLEO</name>
<evidence type="ECO:0000313" key="3">
    <source>
        <dbReference type="Proteomes" id="UP000799778"/>
    </source>
</evidence>
<dbReference type="OrthoDB" id="3553147at2759"/>
<evidence type="ECO:0000313" key="2">
    <source>
        <dbReference type="EMBL" id="KAF2009017.1"/>
    </source>
</evidence>
<dbReference type="Proteomes" id="UP000799778">
    <property type="component" value="Unassembled WGS sequence"/>
</dbReference>
<dbReference type="AlphaFoldDB" id="A0A6A5X883"/>
<dbReference type="GeneID" id="54287008"/>
<keyword evidence="3" id="KW-1185">Reference proteome</keyword>
<gene>
    <name evidence="2" type="ORF">BU24DRAFT_428977</name>
</gene>
<dbReference type="InterPro" id="IPR052895">
    <property type="entry name" value="HetReg/Transcr_Mod"/>
</dbReference>
<sequence length="694" mass="77625">MSYSFYEPLDALRKQIRLLSIHSSEDESSTISCTLQLASLEDQPNFNALSYVWGDPNLTQEIVVECEVFKATTNLVSALRHIRGILHQISNNEDSTSGTHKAASSQSLALFPRSTPNVFWIDAICINQDDMTERSSQVQLMGQLFRSARLALGWLGADDERNLGQAVSDLQEVSNQWQVPGNSLDEICGYIETHTAADVFQGLDPFSRFWQTLDHDEQLIHPLWASVFKIFDLGYWKRVWIQQEIIMAKNLVFLLGYRSISWESISRFWSQIWFCTLRGLIPPDIPSELWRFLLDDCGWASSQVFLFAMKKAEMARNGPDILLDLRACRAGATDPRDHVFGTLGFQPVSMNVDYNASVRDVFVQFWEKCLKTQQKDRTFRSVFRNAGSGIAGRNLSPHDLPSWVEDFSRTCITAQGILANASNGLFPSVGNEIDITPSGILKISGIMVDTVEDVRIPVVDSSSQHPSKETMYVEFAMYIMEAARYYRGHTFDRDVPALEAILRVVLDDEGPPLDGESTRLNLGSLLTSHIVVISIYQLCVGPTNSDIEERFGVLHVDPGPNFITTLNTAFPSMTDTIPATWHAGMTALEVVRDMEGTSLGACTNWTAHRLNQKGISGYRFFHTKNNRLGMGPPGMRSGDLIYVWPVSVDLCIVRTLENGSKVYVGPAFVLGLSHGEAAELVTSGDYPVEKLEIH</sequence>
<dbReference type="EMBL" id="ML978080">
    <property type="protein sequence ID" value="KAF2009017.1"/>
    <property type="molecule type" value="Genomic_DNA"/>
</dbReference>
<dbReference type="InterPro" id="IPR010730">
    <property type="entry name" value="HET"/>
</dbReference>